<evidence type="ECO:0000313" key="1">
    <source>
        <dbReference type="EMBL" id="ETR65883.1"/>
    </source>
</evidence>
<evidence type="ECO:0000313" key="2">
    <source>
        <dbReference type="Proteomes" id="UP000189670"/>
    </source>
</evidence>
<dbReference type="Proteomes" id="UP000189670">
    <property type="component" value="Unassembled WGS sequence"/>
</dbReference>
<gene>
    <name evidence="1" type="ORF">OMM_13572</name>
</gene>
<accession>A0A1V1NTK6</accession>
<proteinExistence type="predicted"/>
<organism evidence="1 2">
    <name type="scientific">Candidatus Magnetoglobus multicellularis str. Araruama</name>
    <dbReference type="NCBI Taxonomy" id="890399"/>
    <lineage>
        <taxon>Bacteria</taxon>
        <taxon>Pseudomonadati</taxon>
        <taxon>Thermodesulfobacteriota</taxon>
        <taxon>Desulfobacteria</taxon>
        <taxon>Desulfobacterales</taxon>
        <taxon>Desulfobacteraceae</taxon>
        <taxon>Candidatus Magnetoglobus</taxon>
    </lineage>
</organism>
<comment type="caution">
    <text evidence="1">The sequence shown here is derived from an EMBL/GenBank/DDBJ whole genome shotgun (WGS) entry which is preliminary data.</text>
</comment>
<name>A0A1V1NTK6_9BACT</name>
<feature type="non-terminal residue" evidence="1">
    <location>
        <position position="73"/>
    </location>
</feature>
<reference evidence="2" key="1">
    <citation type="submission" date="2012-11" db="EMBL/GenBank/DDBJ databases">
        <authorList>
            <person name="Lucero-Rivera Y.E."/>
            <person name="Tovar-Ramirez D."/>
        </authorList>
    </citation>
    <scope>NUCLEOTIDE SEQUENCE [LARGE SCALE GENOMIC DNA]</scope>
    <source>
        <strain evidence="2">Araruama</strain>
    </source>
</reference>
<dbReference type="EMBL" id="ATBP01002415">
    <property type="protein sequence ID" value="ETR65883.1"/>
    <property type="molecule type" value="Genomic_DNA"/>
</dbReference>
<sequence length="73" mass="8097">MISGKYASTILGQIFRQVMQSKKPVLSDIALYPPSNHEPASFIAEPLIIDGEIEFVVALQLLPEGINQLMQTR</sequence>
<protein>
    <submittedName>
        <fullName evidence="1">Uncharacterized protein</fullName>
    </submittedName>
</protein>
<dbReference type="AlphaFoldDB" id="A0A1V1NTK6"/>